<dbReference type="AlphaFoldDB" id="A0A0N4T6J1"/>
<dbReference type="STRING" id="6280.A0A0N4T6J1"/>
<protein>
    <submittedName>
        <fullName evidence="1 3">Uncharacterized protein</fullName>
    </submittedName>
</protein>
<reference evidence="3" key="1">
    <citation type="submission" date="2017-02" db="UniProtKB">
        <authorList>
            <consortium name="WormBaseParasite"/>
        </authorList>
    </citation>
    <scope>IDENTIFICATION</scope>
</reference>
<evidence type="ECO:0000313" key="1">
    <source>
        <dbReference type="EMBL" id="VDN84978.1"/>
    </source>
</evidence>
<accession>A0A0N4T6J1</accession>
<gene>
    <name evidence="1" type="ORF">BPAG_LOCUS3792</name>
</gene>
<sequence length="107" mass="12093">MECNCMNLLCTKLPKHKLVLNKKSKTANWTTATRESEISDHDRRILKKINRLDGETSCSNNLERTSVRSIIAGYQQRQLSSKPSYTAQGHIQASSCILLNLNLKCIS</sequence>
<evidence type="ECO:0000313" key="2">
    <source>
        <dbReference type="Proteomes" id="UP000278627"/>
    </source>
</evidence>
<reference evidence="1 2" key="2">
    <citation type="submission" date="2018-11" db="EMBL/GenBank/DDBJ databases">
        <authorList>
            <consortium name="Pathogen Informatics"/>
        </authorList>
    </citation>
    <scope>NUCLEOTIDE SEQUENCE [LARGE SCALE GENOMIC DNA]</scope>
</reference>
<keyword evidence="2" id="KW-1185">Reference proteome</keyword>
<dbReference type="EMBL" id="UZAD01001348">
    <property type="protein sequence ID" value="VDN84978.1"/>
    <property type="molecule type" value="Genomic_DNA"/>
</dbReference>
<name>A0A0N4T6J1_BRUPA</name>
<proteinExistence type="predicted"/>
<organism evidence="3">
    <name type="scientific">Brugia pahangi</name>
    <name type="common">Filarial nematode worm</name>
    <dbReference type="NCBI Taxonomy" id="6280"/>
    <lineage>
        <taxon>Eukaryota</taxon>
        <taxon>Metazoa</taxon>
        <taxon>Ecdysozoa</taxon>
        <taxon>Nematoda</taxon>
        <taxon>Chromadorea</taxon>
        <taxon>Rhabditida</taxon>
        <taxon>Spirurina</taxon>
        <taxon>Spiruromorpha</taxon>
        <taxon>Filarioidea</taxon>
        <taxon>Onchocercidae</taxon>
        <taxon>Brugia</taxon>
    </lineage>
</organism>
<evidence type="ECO:0000313" key="3">
    <source>
        <dbReference type="WBParaSite" id="BPAG_0000382401-mRNA-1"/>
    </source>
</evidence>
<dbReference type="WBParaSite" id="BPAG_0000382401-mRNA-1">
    <property type="protein sequence ID" value="BPAG_0000382401-mRNA-1"/>
    <property type="gene ID" value="BPAG_0000382401"/>
</dbReference>
<dbReference type="Proteomes" id="UP000278627">
    <property type="component" value="Unassembled WGS sequence"/>
</dbReference>